<organism evidence="2 3">
    <name type="scientific">Argiope bruennichi</name>
    <name type="common">Wasp spider</name>
    <name type="synonym">Aranea bruennichi</name>
    <dbReference type="NCBI Taxonomy" id="94029"/>
    <lineage>
        <taxon>Eukaryota</taxon>
        <taxon>Metazoa</taxon>
        <taxon>Ecdysozoa</taxon>
        <taxon>Arthropoda</taxon>
        <taxon>Chelicerata</taxon>
        <taxon>Arachnida</taxon>
        <taxon>Araneae</taxon>
        <taxon>Araneomorphae</taxon>
        <taxon>Entelegynae</taxon>
        <taxon>Araneoidea</taxon>
        <taxon>Araneidae</taxon>
        <taxon>Argiope</taxon>
    </lineage>
</organism>
<name>A0A8T0FIB1_ARGBR</name>
<reference evidence="2" key="1">
    <citation type="journal article" date="2020" name="bioRxiv">
        <title>Chromosome-level reference genome of the European wasp spider Argiope bruennichi: a resource for studies on range expansion and evolutionary adaptation.</title>
        <authorList>
            <person name="Sheffer M.M."/>
            <person name="Hoppe A."/>
            <person name="Krehenwinkel H."/>
            <person name="Uhl G."/>
            <person name="Kuss A.W."/>
            <person name="Jensen L."/>
            <person name="Jensen C."/>
            <person name="Gillespie R.G."/>
            <person name="Hoff K.J."/>
            <person name="Prost S."/>
        </authorList>
    </citation>
    <scope>NUCLEOTIDE SEQUENCE</scope>
</reference>
<reference evidence="2" key="2">
    <citation type="submission" date="2020-06" db="EMBL/GenBank/DDBJ databases">
        <authorList>
            <person name="Sheffer M."/>
        </authorList>
    </citation>
    <scope>NUCLEOTIDE SEQUENCE</scope>
</reference>
<sequence length="175" mass="19965">MPAFHYGQHVAGQTTFFFWVVECLSERRARLPNVGGTDADQSFAHQEPRVVLKHFPLQVHNLPHLTPAHEFEVPARPANKLKRTRYLTPIRVEPVQETSVEPVAETSVDESRTRQYFGKDISAEAIDDFLEEFGRDLYNCPPAAHDIRLESNPPQDNYRRLPETNPPAETSPSHV</sequence>
<proteinExistence type="predicted"/>
<accession>A0A8T0FIB1</accession>
<evidence type="ECO:0000313" key="2">
    <source>
        <dbReference type="EMBL" id="KAF8790994.1"/>
    </source>
</evidence>
<comment type="caution">
    <text evidence="2">The sequence shown here is derived from an EMBL/GenBank/DDBJ whole genome shotgun (WGS) entry which is preliminary data.</text>
</comment>
<evidence type="ECO:0000313" key="3">
    <source>
        <dbReference type="Proteomes" id="UP000807504"/>
    </source>
</evidence>
<gene>
    <name evidence="2" type="ORF">HNY73_005932</name>
</gene>
<dbReference type="AlphaFoldDB" id="A0A8T0FIB1"/>
<evidence type="ECO:0000256" key="1">
    <source>
        <dbReference type="SAM" id="MobiDB-lite"/>
    </source>
</evidence>
<dbReference type="Proteomes" id="UP000807504">
    <property type="component" value="Unassembled WGS sequence"/>
</dbReference>
<feature type="region of interest" description="Disordered" evidence="1">
    <location>
        <begin position="142"/>
        <end position="175"/>
    </location>
</feature>
<dbReference type="EMBL" id="JABXBU010000011">
    <property type="protein sequence ID" value="KAF8790994.1"/>
    <property type="molecule type" value="Genomic_DNA"/>
</dbReference>
<protein>
    <submittedName>
        <fullName evidence="2">Uncharacterized protein</fullName>
    </submittedName>
</protein>
<keyword evidence="3" id="KW-1185">Reference proteome</keyword>